<comment type="caution">
    <text evidence="2">The sequence shown here is derived from an EMBL/GenBank/DDBJ whole genome shotgun (WGS) entry which is preliminary data.</text>
</comment>
<dbReference type="Proteomes" id="UP000886595">
    <property type="component" value="Unassembled WGS sequence"/>
</dbReference>
<dbReference type="OrthoDB" id="1103529at2759"/>
<dbReference type="EMBL" id="JAAMPC010000001">
    <property type="protein sequence ID" value="KAG2334913.1"/>
    <property type="molecule type" value="Genomic_DNA"/>
</dbReference>
<keyword evidence="3" id="KW-1185">Reference proteome</keyword>
<evidence type="ECO:0000313" key="2">
    <source>
        <dbReference type="EMBL" id="KAG2334913.1"/>
    </source>
</evidence>
<sequence length="740" mass="84851">MEVSSKMSKQAEVGLSGGLALFWQNSHEVEILSSSDRIIDARVKQRDLTVWDNLKTIGLNRNVGWCLVGDFNELMNSSEKSGGPAREESSFYPFRNMASGCRIKEIPRSGDKPILTKIIGAGTKYVGRFMYDKRWSNNPEVEEIVRQSWNTPHNGSINTVSDRIASCRKALSKWKRNEASNFKKVIMRFRMELEEEEKKTSPTMHMIEEEEYWKLKSKNNWLQAGDKNTKIFHGWARTRKMKNFITSLTDPGGIEHTSEEAKGEIAIQYFTELFSTSQPTDASELLQDFAPKVTEQMNLKLTKHVTDAEIKRAVKAIKRYRPSYAWRSIIFGRELLIKGLTKSIGNGRSTLVWGDKWIMDGVPRRPVNRQTFIDTNLKVETLLDDTGNWNVEMLTELFPPNEVVCIRQMMPCEVNDGFVWAYSQHGAYTVKTEYDLILQGKMESAGQISPQELSRIALKKRVWKIPTLPKIRMFLWRVISGAVDVAERLNSRGLGVEPACKLCNDGAETINHVLFQCTTASRIWADVGVALPPGVLQHSLEENVAYVFDAMQDLSKTEAIRHSIPWVLWLIWKNRNSVIYAHVQESSERLLRAMFEEVEQWFELNKVQPPRAHTNTRLESEDKWNPPENGVIKYNILGVAWIARDQIGNVSYHARDAITHAPNRFMAELRSVVEAMKKPQQWPRYRILLEKIRNLKEEFESLDFDEEKIKISTNGIARDIAKSVLRDGCFQSYLALGGPS</sequence>
<dbReference type="InterPro" id="IPR026960">
    <property type="entry name" value="RVT-Znf"/>
</dbReference>
<evidence type="ECO:0000259" key="1">
    <source>
        <dbReference type="Pfam" id="PF13966"/>
    </source>
</evidence>
<dbReference type="InterPro" id="IPR052929">
    <property type="entry name" value="RNase_H-like_EbsB-rel"/>
</dbReference>
<organism evidence="2 3">
    <name type="scientific">Brassica carinata</name>
    <name type="common">Ethiopian mustard</name>
    <name type="synonym">Abyssinian cabbage</name>
    <dbReference type="NCBI Taxonomy" id="52824"/>
    <lineage>
        <taxon>Eukaryota</taxon>
        <taxon>Viridiplantae</taxon>
        <taxon>Streptophyta</taxon>
        <taxon>Embryophyta</taxon>
        <taxon>Tracheophyta</taxon>
        <taxon>Spermatophyta</taxon>
        <taxon>Magnoliopsida</taxon>
        <taxon>eudicotyledons</taxon>
        <taxon>Gunneridae</taxon>
        <taxon>Pentapetalae</taxon>
        <taxon>rosids</taxon>
        <taxon>malvids</taxon>
        <taxon>Brassicales</taxon>
        <taxon>Brassicaceae</taxon>
        <taxon>Brassiceae</taxon>
        <taxon>Brassica</taxon>
    </lineage>
</organism>
<dbReference type="AlphaFoldDB" id="A0A8X8BHG4"/>
<dbReference type="PANTHER" id="PTHR47074">
    <property type="entry name" value="BNAC02G40300D PROTEIN"/>
    <property type="match status" value="1"/>
</dbReference>
<dbReference type="Pfam" id="PF13966">
    <property type="entry name" value="zf-RVT"/>
    <property type="match status" value="1"/>
</dbReference>
<reference evidence="2 3" key="1">
    <citation type="submission" date="2020-02" db="EMBL/GenBank/DDBJ databases">
        <authorList>
            <person name="Ma Q."/>
            <person name="Huang Y."/>
            <person name="Song X."/>
            <person name="Pei D."/>
        </authorList>
    </citation>
    <scope>NUCLEOTIDE SEQUENCE [LARGE SCALE GENOMIC DNA]</scope>
    <source>
        <strain evidence="2">Sxm20200214</strain>
        <tissue evidence="2">Leaf</tissue>
    </source>
</reference>
<accession>A0A8X8BHG4</accession>
<dbReference type="PANTHER" id="PTHR47074:SF53">
    <property type="entry name" value="REVERSE TRANSCRIPTASE-LIKE PROTEIN"/>
    <property type="match status" value="1"/>
</dbReference>
<protein>
    <recommendedName>
        <fullName evidence="1">Reverse transcriptase zinc-binding domain-containing protein</fullName>
    </recommendedName>
</protein>
<feature type="domain" description="Reverse transcriptase zinc-binding" evidence="1">
    <location>
        <begin position="448"/>
        <end position="524"/>
    </location>
</feature>
<proteinExistence type="predicted"/>
<gene>
    <name evidence="2" type="ORF">Bca52824_006093</name>
</gene>
<evidence type="ECO:0000313" key="3">
    <source>
        <dbReference type="Proteomes" id="UP000886595"/>
    </source>
</evidence>
<name>A0A8X8BHG4_BRACI</name>